<sequence>MAHIPSPAHNAKASRRSSTTERFQAGQFSSVHPRISSQDGQTACHGADGSIYNAECNTPPAELTKEQMFKNGHMKRFGAHRPPDHIVEELPYMIAPEDFHALYVSKHKPVVIKGAAKHWPAYTKWTDEYLKKNWGDVTFNMETKDDDKVNLPPSRMLKDFLEVYREKDLYLVDEVHPGMREDVILPLCLRCEEMSSKFFVSYYWHSSGNTSSTLHIDTDENMLCVIRGSKKAILVSPVYSNDVYADDADLLGVSPVPADKVDLEKFPRVMNVRYHLANMEEGDMLYLPQMWWHQMWWHQVSAGVSCVNRCYRCYHLANMEEGDMLYLPQMWWHQVDSGGGRQQAVALWWKSKPWWKEHGKHAPPVEAELVFEGSTSERKYSFGNALAQYETWVNEVAPLAPRLKCESQQARMSDFRFETDKDDWGDNPEEDWDGQNHGSEEDESARMDSLCDFDRTNPLNPCPFCADDDAVPQCIRYILDYCQVYQDRGCVVQLPQLLNKQTKEDFEIIAAMESPFHSQL</sequence>
<name>C3Y1Q1_BRAFL</name>
<dbReference type="SUPFAM" id="SSF51197">
    <property type="entry name" value="Clavaminate synthase-like"/>
    <property type="match status" value="2"/>
</dbReference>
<dbReference type="InterPro" id="IPR003347">
    <property type="entry name" value="JmjC_dom"/>
</dbReference>
<feature type="domain" description="JmjC" evidence="2">
    <location>
        <begin position="152"/>
        <end position="366"/>
    </location>
</feature>
<accession>C3Y1Q1</accession>
<protein>
    <recommendedName>
        <fullName evidence="2">JmjC domain-containing protein</fullName>
    </recommendedName>
</protein>
<dbReference type="InParanoid" id="C3Y1Q1"/>
<dbReference type="PANTHER" id="PTHR12461:SF91">
    <property type="entry name" value="JMJC DOMAIN-CONTAINING PROTEIN"/>
    <property type="match status" value="1"/>
</dbReference>
<evidence type="ECO:0000256" key="1">
    <source>
        <dbReference type="SAM" id="MobiDB-lite"/>
    </source>
</evidence>
<dbReference type="Gene3D" id="2.60.120.10">
    <property type="entry name" value="Jelly Rolls"/>
    <property type="match status" value="1"/>
</dbReference>
<dbReference type="PROSITE" id="PS51184">
    <property type="entry name" value="JMJC"/>
    <property type="match status" value="1"/>
</dbReference>
<organism>
    <name type="scientific">Branchiostoma floridae</name>
    <name type="common">Florida lancelet</name>
    <name type="synonym">Amphioxus</name>
    <dbReference type="NCBI Taxonomy" id="7739"/>
    <lineage>
        <taxon>Eukaryota</taxon>
        <taxon>Metazoa</taxon>
        <taxon>Chordata</taxon>
        <taxon>Cephalochordata</taxon>
        <taxon>Leptocardii</taxon>
        <taxon>Amphioxiformes</taxon>
        <taxon>Branchiostomatidae</taxon>
        <taxon>Branchiostoma</taxon>
    </lineage>
</organism>
<proteinExistence type="predicted"/>
<dbReference type="EMBL" id="GG666480">
    <property type="protein sequence ID" value="EEN65791.1"/>
    <property type="molecule type" value="Genomic_DNA"/>
</dbReference>
<gene>
    <name evidence="3" type="ORF">BRAFLDRAFT_122101</name>
</gene>
<dbReference type="AlphaFoldDB" id="C3Y1Q1"/>
<evidence type="ECO:0000313" key="3">
    <source>
        <dbReference type="EMBL" id="EEN65791.1"/>
    </source>
</evidence>
<dbReference type="Pfam" id="PF13621">
    <property type="entry name" value="Cupin_8"/>
    <property type="match status" value="2"/>
</dbReference>
<dbReference type="InterPro" id="IPR041667">
    <property type="entry name" value="Cupin_8"/>
</dbReference>
<feature type="compositionally biased region" description="Polar residues" evidence="1">
    <location>
        <begin position="16"/>
        <end position="41"/>
    </location>
</feature>
<feature type="region of interest" description="Disordered" evidence="1">
    <location>
        <begin position="417"/>
        <end position="445"/>
    </location>
</feature>
<dbReference type="FunFam" id="2.60.120.650:FF:000025">
    <property type="entry name" value="Lysine-specific demethylase 8"/>
    <property type="match status" value="1"/>
</dbReference>
<evidence type="ECO:0000259" key="2">
    <source>
        <dbReference type="PROSITE" id="PS51184"/>
    </source>
</evidence>
<dbReference type="eggNOG" id="KOG2132">
    <property type="taxonomic scope" value="Eukaryota"/>
</dbReference>
<reference evidence="3" key="1">
    <citation type="journal article" date="2008" name="Nature">
        <title>The amphioxus genome and the evolution of the chordate karyotype.</title>
        <authorList>
            <consortium name="US DOE Joint Genome Institute (JGI-PGF)"/>
            <person name="Putnam N.H."/>
            <person name="Butts T."/>
            <person name="Ferrier D.E.K."/>
            <person name="Furlong R.F."/>
            <person name="Hellsten U."/>
            <person name="Kawashima T."/>
            <person name="Robinson-Rechavi M."/>
            <person name="Shoguchi E."/>
            <person name="Terry A."/>
            <person name="Yu J.-K."/>
            <person name="Benito-Gutierrez E.L."/>
            <person name="Dubchak I."/>
            <person name="Garcia-Fernandez J."/>
            <person name="Gibson-Brown J.J."/>
            <person name="Grigoriev I.V."/>
            <person name="Horton A.C."/>
            <person name="de Jong P.J."/>
            <person name="Jurka J."/>
            <person name="Kapitonov V.V."/>
            <person name="Kohara Y."/>
            <person name="Kuroki Y."/>
            <person name="Lindquist E."/>
            <person name="Lucas S."/>
            <person name="Osoegawa K."/>
            <person name="Pennacchio L.A."/>
            <person name="Salamov A.A."/>
            <person name="Satou Y."/>
            <person name="Sauka-Spengler T."/>
            <person name="Schmutz J."/>
            <person name="Shin-I T."/>
            <person name="Toyoda A."/>
            <person name="Bronner-Fraser M."/>
            <person name="Fujiyama A."/>
            <person name="Holland L.Z."/>
            <person name="Holland P.W.H."/>
            <person name="Satoh N."/>
            <person name="Rokhsar D.S."/>
        </authorList>
    </citation>
    <scope>NUCLEOTIDE SEQUENCE [LARGE SCALE GENOMIC DNA]</scope>
    <source>
        <strain evidence="3">S238N-H82</strain>
        <tissue evidence="3">Testes</tissue>
    </source>
</reference>
<feature type="region of interest" description="Disordered" evidence="1">
    <location>
        <begin position="1"/>
        <end position="46"/>
    </location>
</feature>
<dbReference type="SMART" id="SM00558">
    <property type="entry name" value="JmjC"/>
    <property type="match status" value="1"/>
</dbReference>
<dbReference type="PANTHER" id="PTHR12461">
    <property type="entry name" value="HYPOXIA-INDUCIBLE FACTOR 1 ALPHA INHIBITOR-RELATED"/>
    <property type="match status" value="1"/>
</dbReference>
<dbReference type="InterPro" id="IPR014710">
    <property type="entry name" value="RmlC-like_jellyroll"/>
</dbReference>
<dbReference type="Gene3D" id="2.60.120.650">
    <property type="entry name" value="Cupin"/>
    <property type="match status" value="1"/>
</dbReference>